<comment type="catalytic activity">
    <reaction evidence="1">
        <text>ATP + protein L-histidine = ADP + protein N-phospho-L-histidine.</text>
        <dbReference type="EC" id="2.7.13.3"/>
    </reaction>
</comment>
<keyword evidence="6" id="KW-1133">Transmembrane helix</keyword>
<evidence type="ECO:0000256" key="4">
    <source>
        <dbReference type="ARBA" id="ARBA00022777"/>
    </source>
</evidence>
<dbReference type="Pfam" id="PF23540">
    <property type="entry name" value="DesK_N"/>
    <property type="match status" value="1"/>
</dbReference>
<dbReference type="InterPro" id="IPR003594">
    <property type="entry name" value="HATPase_dom"/>
</dbReference>
<feature type="domain" description="Histidine kinase/HSP90-like ATPase" evidence="7">
    <location>
        <begin position="281"/>
        <end position="370"/>
    </location>
</feature>
<dbReference type="RefSeq" id="WP_258386878.1">
    <property type="nucleotide sequence ID" value="NZ_CP091430.1"/>
</dbReference>
<evidence type="ECO:0000259" key="7">
    <source>
        <dbReference type="Pfam" id="PF02518"/>
    </source>
</evidence>
<sequence length="380" mass="42240">MKNKQTRPREGPPFVFTFVWLFYLVFPLHTILQQPIGEMAVDFILILVFTASYIVSFRYYKGRFALIIVQLLIVAVFSLRYHVNFLYMAFYPSPVIGTLPSVKRMLLAMGGMLLLFGSVFLYYDIFNDSDQLLSLLPAMLVMLLMPVAMRFGWKSRELRGKLTLANEEIARLSKNEERQRISRDLHDTLGHTLSLITLKSELAERLIVKNPERAAKEVRDIQATSRAALNQVRELVSGMNAVTVRDEIDHAKQILAAAGIVLETKGDFGKPAVSSVIDNILGMCLREAVTNVVKHSRAETCTVELAEEPGRMLLSVSDNGIGNASAAGEDRTGCNGIKGMSDRLKLVEGELQFAQDGGRGGTRLTFIVPLVAKSIVKEGT</sequence>
<evidence type="ECO:0000313" key="11">
    <source>
        <dbReference type="Proteomes" id="UP001057877"/>
    </source>
</evidence>
<evidence type="ECO:0000259" key="9">
    <source>
        <dbReference type="Pfam" id="PF23540"/>
    </source>
</evidence>
<feature type="domain" description="DesK/YvfT N-terminal" evidence="9">
    <location>
        <begin position="15"/>
        <end position="147"/>
    </location>
</feature>
<protein>
    <recommendedName>
        <fullName evidence="2">histidine kinase</fullName>
        <ecNumber evidence="2">2.7.13.3</ecNumber>
    </recommendedName>
</protein>
<feature type="transmembrane region" description="Helical" evidence="6">
    <location>
        <begin position="39"/>
        <end position="58"/>
    </location>
</feature>
<dbReference type="CDD" id="cd16917">
    <property type="entry name" value="HATPase_UhpB-NarQ-NarX-like"/>
    <property type="match status" value="1"/>
</dbReference>
<dbReference type="InterPro" id="IPR036890">
    <property type="entry name" value="HATPase_C_sf"/>
</dbReference>
<name>A0ABY5SBA4_9BACL</name>
<evidence type="ECO:0000256" key="3">
    <source>
        <dbReference type="ARBA" id="ARBA00022679"/>
    </source>
</evidence>
<gene>
    <name evidence="10" type="ORF">L1F29_02750</name>
</gene>
<evidence type="ECO:0000259" key="8">
    <source>
        <dbReference type="Pfam" id="PF07730"/>
    </source>
</evidence>
<keyword evidence="3" id="KW-0808">Transferase</keyword>
<keyword evidence="11" id="KW-1185">Reference proteome</keyword>
<dbReference type="InterPro" id="IPR050482">
    <property type="entry name" value="Sensor_HK_TwoCompSys"/>
</dbReference>
<evidence type="ECO:0000256" key="5">
    <source>
        <dbReference type="ARBA" id="ARBA00023012"/>
    </source>
</evidence>
<keyword evidence="6" id="KW-0812">Transmembrane</keyword>
<dbReference type="Proteomes" id="UP001057877">
    <property type="component" value="Chromosome"/>
</dbReference>
<dbReference type="GO" id="GO:0016301">
    <property type="term" value="F:kinase activity"/>
    <property type="evidence" value="ECO:0007669"/>
    <property type="project" value="UniProtKB-KW"/>
</dbReference>
<evidence type="ECO:0000256" key="1">
    <source>
        <dbReference type="ARBA" id="ARBA00000085"/>
    </source>
</evidence>
<keyword evidence="6" id="KW-0472">Membrane</keyword>
<evidence type="ECO:0000256" key="6">
    <source>
        <dbReference type="SAM" id="Phobius"/>
    </source>
</evidence>
<keyword evidence="5" id="KW-0902">Two-component regulatory system</keyword>
<dbReference type="Gene3D" id="3.30.565.10">
    <property type="entry name" value="Histidine kinase-like ATPase, C-terminal domain"/>
    <property type="match status" value="1"/>
</dbReference>
<keyword evidence="4 10" id="KW-0418">Kinase</keyword>
<dbReference type="Gene3D" id="1.20.5.1930">
    <property type="match status" value="1"/>
</dbReference>
<feature type="transmembrane region" description="Helical" evidence="6">
    <location>
        <begin position="104"/>
        <end position="123"/>
    </location>
</feature>
<dbReference type="InterPro" id="IPR011712">
    <property type="entry name" value="Sig_transdc_His_kin_sub3_dim/P"/>
</dbReference>
<proteinExistence type="predicted"/>
<organism evidence="10 11">
    <name type="scientific">Paenibacillus spongiae</name>
    <dbReference type="NCBI Taxonomy" id="2909671"/>
    <lineage>
        <taxon>Bacteria</taxon>
        <taxon>Bacillati</taxon>
        <taxon>Bacillota</taxon>
        <taxon>Bacilli</taxon>
        <taxon>Bacillales</taxon>
        <taxon>Paenibacillaceae</taxon>
        <taxon>Paenibacillus</taxon>
    </lineage>
</organism>
<evidence type="ECO:0000313" key="10">
    <source>
        <dbReference type="EMBL" id="UVI30815.1"/>
    </source>
</evidence>
<dbReference type="SUPFAM" id="SSF55874">
    <property type="entry name" value="ATPase domain of HSP90 chaperone/DNA topoisomerase II/histidine kinase"/>
    <property type="match status" value="1"/>
</dbReference>
<feature type="domain" description="Signal transduction histidine kinase subgroup 3 dimerisation and phosphoacceptor" evidence="8">
    <location>
        <begin position="177"/>
        <end position="240"/>
    </location>
</feature>
<reference evidence="10" key="1">
    <citation type="submission" date="2022-01" db="EMBL/GenBank/DDBJ databases">
        <title>Paenibacillus spongiae sp. nov., isolated from marine sponge.</title>
        <authorList>
            <person name="Li Z."/>
            <person name="Zhang M."/>
        </authorList>
    </citation>
    <scope>NUCLEOTIDE SEQUENCE</scope>
    <source>
        <strain evidence="10">PHS-Z3</strain>
    </source>
</reference>
<accession>A0ABY5SBA4</accession>
<dbReference type="Pfam" id="PF02518">
    <property type="entry name" value="HATPase_c"/>
    <property type="match status" value="1"/>
</dbReference>
<dbReference type="InterPro" id="IPR056374">
    <property type="entry name" value="DesK/YvfT_N"/>
</dbReference>
<dbReference type="PANTHER" id="PTHR24421:SF63">
    <property type="entry name" value="SENSOR HISTIDINE KINASE DESK"/>
    <property type="match status" value="1"/>
</dbReference>
<dbReference type="EC" id="2.7.13.3" evidence="2"/>
<dbReference type="EMBL" id="CP091430">
    <property type="protein sequence ID" value="UVI30815.1"/>
    <property type="molecule type" value="Genomic_DNA"/>
</dbReference>
<feature type="transmembrane region" description="Helical" evidence="6">
    <location>
        <begin position="64"/>
        <end position="83"/>
    </location>
</feature>
<evidence type="ECO:0000256" key="2">
    <source>
        <dbReference type="ARBA" id="ARBA00012438"/>
    </source>
</evidence>
<feature type="transmembrane region" description="Helical" evidence="6">
    <location>
        <begin position="135"/>
        <end position="153"/>
    </location>
</feature>
<dbReference type="PANTHER" id="PTHR24421">
    <property type="entry name" value="NITRATE/NITRITE SENSOR PROTEIN NARX-RELATED"/>
    <property type="match status" value="1"/>
</dbReference>
<feature type="transmembrane region" description="Helical" evidence="6">
    <location>
        <begin position="12"/>
        <end position="32"/>
    </location>
</feature>
<dbReference type="Pfam" id="PF07730">
    <property type="entry name" value="HisKA_3"/>
    <property type="match status" value="1"/>
</dbReference>